<organism evidence="4 5">
    <name type="scientific">Persicobacter psychrovividus</name>
    <dbReference type="NCBI Taxonomy" id="387638"/>
    <lineage>
        <taxon>Bacteria</taxon>
        <taxon>Pseudomonadati</taxon>
        <taxon>Bacteroidota</taxon>
        <taxon>Cytophagia</taxon>
        <taxon>Cytophagales</taxon>
        <taxon>Persicobacteraceae</taxon>
        <taxon>Persicobacter</taxon>
    </lineage>
</organism>
<keyword evidence="4" id="KW-0614">Plasmid</keyword>
<dbReference type="PANTHER" id="PTHR43037">
    <property type="entry name" value="UNNAMED PRODUCT-RELATED"/>
    <property type="match status" value="1"/>
</dbReference>
<dbReference type="PANTHER" id="PTHR43037:SF1">
    <property type="entry name" value="BLL1128 PROTEIN"/>
    <property type="match status" value="1"/>
</dbReference>
<dbReference type="Gene3D" id="3.40.50.1820">
    <property type="entry name" value="alpha/beta hydrolase"/>
    <property type="match status" value="1"/>
</dbReference>
<dbReference type="InterPro" id="IPR003140">
    <property type="entry name" value="PLipase/COase/thioEstase"/>
</dbReference>
<dbReference type="EMBL" id="AP025293">
    <property type="protein sequence ID" value="BDD00653.1"/>
    <property type="molecule type" value="Genomic_DNA"/>
</dbReference>
<proteinExistence type="predicted"/>
<name>A0ABM7VI47_9BACT</name>
<dbReference type="RefSeq" id="WP_338398475.1">
    <property type="nucleotide sequence ID" value="NZ_AP025293.1"/>
</dbReference>
<accession>A0ABM7VI47</accession>
<dbReference type="InterPro" id="IPR050955">
    <property type="entry name" value="Plant_Biomass_Hydrol_Est"/>
</dbReference>
<feature type="domain" description="Phospholipase/carboxylesterase/thioesterase" evidence="3">
    <location>
        <begin position="79"/>
        <end position="271"/>
    </location>
</feature>
<sequence length="286" mass="32336">MKKLLALAMMVCAFMSCTSKEDSPIQEVVKPLSNPVTSYLPYDRILKTPMDQYYDKVFEGTEGSLNYRMLFPKNYDPAKQYPLIVVLHGLGERGNDNQRQLSNGGAFFLEDGFRNQHQAIVVFPQCPTSTRWDSKVAGKDKLKWFWKYKEEPTPYLSLVMKLVNDLQAKKVVDTKQMYAMGISSGAMGTYELCYRMPKTFAAAVVMSGGGNPQDIVDHCSKMAFRIMHGDADGVVDISYANHMVQAMKDAKMEVKQDVFPGIGHGPWNDPMFTTPGLMDWLFSHHK</sequence>
<feature type="chain" id="PRO_5045628662" evidence="2">
    <location>
        <begin position="22"/>
        <end position="286"/>
    </location>
</feature>
<protein>
    <submittedName>
        <fullName evidence="4">Phospholipase</fullName>
    </submittedName>
</protein>
<geneLocation type="plasmid" evidence="4 5">
    <name>pPP1</name>
</geneLocation>
<dbReference type="InterPro" id="IPR029058">
    <property type="entry name" value="AB_hydrolase_fold"/>
</dbReference>
<evidence type="ECO:0000259" key="3">
    <source>
        <dbReference type="Pfam" id="PF02230"/>
    </source>
</evidence>
<evidence type="ECO:0000313" key="5">
    <source>
        <dbReference type="Proteomes" id="UP001354989"/>
    </source>
</evidence>
<dbReference type="SUPFAM" id="SSF53474">
    <property type="entry name" value="alpha/beta-Hydrolases"/>
    <property type="match status" value="1"/>
</dbReference>
<feature type="signal peptide" evidence="2">
    <location>
        <begin position="1"/>
        <end position="21"/>
    </location>
</feature>
<evidence type="ECO:0000313" key="4">
    <source>
        <dbReference type="EMBL" id="BDD00653.1"/>
    </source>
</evidence>
<keyword evidence="5" id="KW-1185">Reference proteome</keyword>
<evidence type="ECO:0000256" key="2">
    <source>
        <dbReference type="SAM" id="SignalP"/>
    </source>
</evidence>
<evidence type="ECO:0000256" key="1">
    <source>
        <dbReference type="ARBA" id="ARBA00022729"/>
    </source>
</evidence>
<dbReference type="PROSITE" id="PS51257">
    <property type="entry name" value="PROKAR_LIPOPROTEIN"/>
    <property type="match status" value="1"/>
</dbReference>
<gene>
    <name evidence="4" type="ORF">PEPS_29330</name>
</gene>
<dbReference type="Proteomes" id="UP001354989">
    <property type="component" value="Plasmid pPP1"/>
</dbReference>
<keyword evidence="1 2" id="KW-0732">Signal</keyword>
<dbReference type="Pfam" id="PF02230">
    <property type="entry name" value="Abhydrolase_2"/>
    <property type="match status" value="1"/>
</dbReference>
<reference evidence="4 5" key="1">
    <citation type="submission" date="2021-12" db="EMBL/GenBank/DDBJ databases">
        <title>Genome sequencing of bacteria with rrn-lacking chromosome and rrn-plasmid.</title>
        <authorList>
            <person name="Anda M."/>
            <person name="Iwasaki W."/>
        </authorList>
    </citation>
    <scope>NUCLEOTIDE SEQUENCE [LARGE SCALE GENOMIC DNA]</scope>
    <source>
        <strain evidence="4 5">NBRC 101262</strain>
        <plasmid evidence="4 5">pPP1</plasmid>
    </source>
</reference>